<sequence length="74" mass="8291">MIYFASEGRKQKNGRNPLMTGITAISLSGNRGALFFQKLVKNGQNFGAEWSGNGWKWAKKRKKWAGFNRVLNAG</sequence>
<name>A0ABS0N9K4_9NEIS</name>
<accession>A0ABS0N9K4</accession>
<gene>
    <name evidence="1" type="ORF">H9Q10_04770</name>
</gene>
<dbReference type="RefSeq" id="WP_197902889.1">
    <property type="nucleotide sequence ID" value="NZ_JACSGR010000003.1"/>
</dbReference>
<keyword evidence="2" id="KW-1185">Reference proteome</keyword>
<reference evidence="1 2" key="1">
    <citation type="submission" date="2020-09" db="EMBL/GenBank/DDBJ databases">
        <title>Eikenella S3660 sp. nov., isolated from a throat swab.</title>
        <authorList>
            <person name="Buhl M."/>
        </authorList>
    </citation>
    <scope>NUCLEOTIDE SEQUENCE [LARGE SCALE GENOMIC DNA]</scope>
    <source>
        <strain evidence="1 2">S3360</strain>
    </source>
</reference>
<evidence type="ECO:0000313" key="2">
    <source>
        <dbReference type="Proteomes" id="UP000768471"/>
    </source>
</evidence>
<evidence type="ECO:0000313" key="1">
    <source>
        <dbReference type="EMBL" id="MBH5328980.1"/>
    </source>
</evidence>
<proteinExistence type="predicted"/>
<comment type="caution">
    <text evidence="1">The sequence shown here is derived from an EMBL/GenBank/DDBJ whole genome shotgun (WGS) entry which is preliminary data.</text>
</comment>
<organism evidence="1 2">
    <name type="scientific">Eikenella glucosivorans</name>
    <dbReference type="NCBI Taxonomy" id="2766967"/>
    <lineage>
        <taxon>Bacteria</taxon>
        <taxon>Pseudomonadati</taxon>
        <taxon>Pseudomonadota</taxon>
        <taxon>Betaproteobacteria</taxon>
        <taxon>Neisseriales</taxon>
        <taxon>Neisseriaceae</taxon>
        <taxon>Eikenella</taxon>
    </lineage>
</organism>
<protein>
    <submittedName>
        <fullName evidence="1">Uncharacterized protein</fullName>
    </submittedName>
</protein>
<dbReference type="Proteomes" id="UP000768471">
    <property type="component" value="Unassembled WGS sequence"/>
</dbReference>
<dbReference type="EMBL" id="JACSGR010000003">
    <property type="protein sequence ID" value="MBH5328980.1"/>
    <property type="molecule type" value="Genomic_DNA"/>
</dbReference>